<sequence>MPYGGVKDSGNTKEGPHYSVREFTEERLVTIQP</sequence>
<dbReference type="GO" id="GO:0016491">
    <property type="term" value="F:oxidoreductase activity"/>
    <property type="evidence" value="ECO:0007669"/>
    <property type="project" value="InterPro"/>
</dbReference>
<dbReference type="EMBL" id="CAFBLU010000032">
    <property type="protein sequence ID" value="CAB4880821.1"/>
    <property type="molecule type" value="Genomic_DNA"/>
</dbReference>
<dbReference type="InterPro" id="IPR016161">
    <property type="entry name" value="Ald_DH/histidinol_DH"/>
</dbReference>
<evidence type="ECO:0000313" key="2">
    <source>
        <dbReference type="EMBL" id="CAB4880821.1"/>
    </source>
</evidence>
<protein>
    <submittedName>
        <fullName evidence="2">Unannotated protein</fullName>
    </submittedName>
</protein>
<evidence type="ECO:0000256" key="1">
    <source>
        <dbReference type="SAM" id="MobiDB-lite"/>
    </source>
</evidence>
<dbReference type="SUPFAM" id="SSF53720">
    <property type="entry name" value="ALDH-like"/>
    <property type="match status" value="1"/>
</dbReference>
<feature type="compositionally biased region" description="Basic and acidic residues" evidence="1">
    <location>
        <begin position="10"/>
        <end position="33"/>
    </location>
</feature>
<feature type="region of interest" description="Disordered" evidence="1">
    <location>
        <begin position="1"/>
        <end position="33"/>
    </location>
</feature>
<dbReference type="AlphaFoldDB" id="A0A6J7EF74"/>
<gene>
    <name evidence="2" type="ORF">UFOPK3444_01404</name>
</gene>
<proteinExistence type="predicted"/>
<accession>A0A6J7EF74</accession>
<reference evidence="2" key="1">
    <citation type="submission" date="2020-05" db="EMBL/GenBank/DDBJ databases">
        <authorList>
            <person name="Chiriac C."/>
            <person name="Salcher M."/>
            <person name="Ghai R."/>
            <person name="Kavagutti S V."/>
        </authorList>
    </citation>
    <scope>NUCLEOTIDE SEQUENCE</scope>
</reference>
<name>A0A6J7EF74_9ZZZZ</name>
<organism evidence="2">
    <name type="scientific">freshwater metagenome</name>
    <dbReference type="NCBI Taxonomy" id="449393"/>
    <lineage>
        <taxon>unclassified sequences</taxon>
        <taxon>metagenomes</taxon>
        <taxon>ecological metagenomes</taxon>
    </lineage>
</organism>